<keyword evidence="3 6" id="KW-0812">Transmembrane</keyword>
<evidence type="ECO:0000256" key="5">
    <source>
        <dbReference type="ARBA" id="ARBA00023136"/>
    </source>
</evidence>
<keyword evidence="5 6" id="KW-0472">Membrane</keyword>
<feature type="transmembrane region" description="Helical" evidence="6">
    <location>
        <begin position="125"/>
        <end position="147"/>
    </location>
</feature>
<proteinExistence type="inferred from homology"/>
<evidence type="ECO:0000256" key="2">
    <source>
        <dbReference type="ARBA" id="ARBA00007524"/>
    </source>
</evidence>
<keyword evidence="4 6" id="KW-1133">Transmembrane helix</keyword>
<dbReference type="GO" id="GO:0033013">
    <property type="term" value="P:tetrapyrrole metabolic process"/>
    <property type="evidence" value="ECO:0007669"/>
    <property type="project" value="UniProtKB-ARBA"/>
</dbReference>
<feature type="transmembrane region" description="Helical" evidence="6">
    <location>
        <begin position="20"/>
        <end position="42"/>
    </location>
</feature>
<dbReference type="Pfam" id="PF03073">
    <property type="entry name" value="TspO_MBR"/>
    <property type="match status" value="1"/>
</dbReference>
<evidence type="ECO:0000256" key="4">
    <source>
        <dbReference type="ARBA" id="ARBA00022989"/>
    </source>
</evidence>
<sequence length="199" mass="22108">MYHCYSGSYRDVSWTLGDTTGAILSALVPGAVGLISCTPYFESDDPVRWWNCCKKPEWAPKSLYTYARINVLTIVPAGYASYFIYKCTDGVSNALRALSLGLCASNLALCFSLSTFITKKDIKGVCYFSIAAHLTAAGSAILAYKHIYFFFESLYKLCYLCYICAEAKVFIRFSFSTANSLSLHVRIKGNIIFISTPLE</sequence>
<dbReference type="PANTHER" id="PTHR10057">
    <property type="entry name" value="PERIPHERAL-TYPE BENZODIAZEPINE RECEPTOR"/>
    <property type="match status" value="1"/>
</dbReference>
<dbReference type="STRING" id="42156.A0A3P6UXG1"/>
<keyword evidence="8" id="KW-1185">Reference proteome</keyword>
<dbReference type="Gene3D" id="1.20.1260.100">
    <property type="entry name" value="TspO/MBR protein"/>
    <property type="match status" value="1"/>
</dbReference>
<gene>
    <name evidence="7" type="ORF">NLS_LOCUS6590</name>
</gene>
<accession>A0A3P6UXG1</accession>
<dbReference type="OrthoDB" id="8841220at2759"/>
<dbReference type="EMBL" id="UYRX01000595">
    <property type="protein sequence ID" value="VDK84298.1"/>
    <property type="molecule type" value="Genomic_DNA"/>
</dbReference>
<evidence type="ECO:0000313" key="7">
    <source>
        <dbReference type="EMBL" id="VDK84298.1"/>
    </source>
</evidence>
<dbReference type="PANTHER" id="PTHR10057:SF0">
    <property type="entry name" value="TRANSLOCATOR PROTEIN"/>
    <property type="match status" value="1"/>
</dbReference>
<protein>
    <submittedName>
        <fullName evidence="7">Uncharacterized protein</fullName>
    </submittedName>
</protein>
<feature type="transmembrane region" description="Helical" evidence="6">
    <location>
        <begin position="97"/>
        <end position="118"/>
    </location>
</feature>
<comment type="similarity">
    <text evidence="2">Belongs to the TspO/BZRP family.</text>
</comment>
<name>A0A3P6UXG1_LITSI</name>
<evidence type="ECO:0000256" key="1">
    <source>
        <dbReference type="ARBA" id="ARBA00004141"/>
    </source>
</evidence>
<organism evidence="7 8">
    <name type="scientific">Litomosoides sigmodontis</name>
    <name type="common">Filarial nematode worm</name>
    <dbReference type="NCBI Taxonomy" id="42156"/>
    <lineage>
        <taxon>Eukaryota</taxon>
        <taxon>Metazoa</taxon>
        <taxon>Ecdysozoa</taxon>
        <taxon>Nematoda</taxon>
        <taxon>Chromadorea</taxon>
        <taxon>Rhabditida</taxon>
        <taxon>Spirurina</taxon>
        <taxon>Spiruromorpha</taxon>
        <taxon>Filarioidea</taxon>
        <taxon>Onchocercidae</taxon>
        <taxon>Litomosoides</taxon>
    </lineage>
</organism>
<dbReference type="InterPro" id="IPR004307">
    <property type="entry name" value="TspO_MBR"/>
</dbReference>
<evidence type="ECO:0000256" key="3">
    <source>
        <dbReference type="ARBA" id="ARBA00022692"/>
    </source>
</evidence>
<feature type="transmembrane region" description="Helical" evidence="6">
    <location>
        <begin position="63"/>
        <end position="85"/>
    </location>
</feature>
<evidence type="ECO:0000313" key="8">
    <source>
        <dbReference type="Proteomes" id="UP000277928"/>
    </source>
</evidence>
<dbReference type="Proteomes" id="UP000277928">
    <property type="component" value="Unassembled WGS sequence"/>
</dbReference>
<evidence type="ECO:0000256" key="6">
    <source>
        <dbReference type="SAM" id="Phobius"/>
    </source>
</evidence>
<dbReference type="AlphaFoldDB" id="A0A3P6UXG1"/>
<comment type="subcellular location">
    <subcellularLocation>
        <location evidence="1">Membrane</location>
        <topology evidence="1">Multi-pass membrane protein</topology>
    </subcellularLocation>
</comment>
<dbReference type="InterPro" id="IPR038330">
    <property type="entry name" value="TspO/MBR-related_sf"/>
</dbReference>
<reference evidence="7 8" key="1">
    <citation type="submission" date="2018-08" db="EMBL/GenBank/DDBJ databases">
        <authorList>
            <person name="Laetsch R D."/>
            <person name="Stevens L."/>
            <person name="Kumar S."/>
            <person name="Blaxter L. M."/>
        </authorList>
    </citation>
    <scope>NUCLEOTIDE SEQUENCE [LARGE SCALE GENOMIC DNA]</scope>
</reference>
<dbReference type="GO" id="GO:0005741">
    <property type="term" value="C:mitochondrial outer membrane"/>
    <property type="evidence" value="ECO:0007669"/>
    <property type="project" value="TreeGrafter"/>
</dbReference>